<dbReference type="Gene3D" id="3.40.50.720">
    <property type="entry name" value="NAD(P)-binding Rossmann-like Domain"/>
    <property type="match status" value="1"/>
</dbReference>
<sequence>MSSNVNSSLNNTRTANTPHQKIRAIITGVTGMVGEGVLHECLMHPDVEQVLVINRKPCGVTHPKLIEILHHDFYDLTPITAQLAPYNACFFCLGVSSAGMKEADYERVTYQLTMHVAELLSRLNPDMTFCYVTGTGTDSSEQGRSMWARVKGKTENHLLQLPFKRAFMFRPGYIHPTKGLQNAHRLYSLLSWLYPPLKRLFPNHLITLRELGMAMIHTVNTDDERSILEPKDILRLAEGG</sequence>
<proteinExistence type="predicted"/>
<keyword evidence="2" id="KW-1185">Reference proteome</keyword>
<evidence type="ECO:0000313" key="2">
    <source>
        <dbReference type="Proteomes" id="UP001652445"/>
    </source>
</evidence>
<accession>A0ABT2U8V1</accession>
<dbReference type="Proteomes" id="UP001652445">
    <property type="component" value="Unassembled WGS sequence"/>
</dbReference>
<dbReference type="InterPro" id="IPR036291">
    <property type="entry name" value="NAD(P)-bd_dom_sf"/>
</dbReference>
<organism evidence="1 2">
    <name type="scientific">Paenibacillus baimaensis</name>
    <dbReference type="NCBI Taxonomy" id="2982185"/>
    <lineage>
        <taxon>Bacteria</taxon>
        <taxon>Bacillati</taxon>
        <taxon>Bacillota</taxon>
        <taxon>Bacilli</taxon>
        <taxon>Bacillales</taxon>
        <taxon>Paenibacillaceae</taxon>
        <taxon>Paenibacillus</taxon>
    </lineage>
</organism>
<dbReference type="PANTHER" id="PTHR14097">
    <property type="entry name" value="OXIDOREDUCTASE HTATIP2"/>
    <property type="match status" value="1"/>
</dbReference>
<name>A0ABT2U8V1_9BACL</name>
<dbReference type="RefSeq" id="WP_262682618.1">
    <property type="nucleotide sequence ID" value="NZ_JAOQIO010000007.1"/>
</dbReference>
<comment type="caution">
    <text evidence="1">The sequence shown here is derived from an EMBL/GenBank/DDBJ whole genome shotgun (WGS) entry which is preliminary data.</text>
</comment>
<dbReference type="EMBL" id="JAOQIO010000007">
    <property type="protein sequence ID" value="MCU6791053.1"/>
    <property type="molecule type" value="Genomic_DNA"/>
</dbReference>
<protein>
    <submittedName>
        <fullName evidence="1">Epimerase</fullName>
    </submittedName>
</protein>
<reference evidence="1 2" key="1">
    <citation type="submission" date="2022-09" db="EMBL/GenBank/DDBJ databases">
        <authorList>
            <person name="Han X.L."/>
            <person name="Wang Q."/>
            <person name="Lu T."/>
        </authorList>
    </citation>
    <scope>NUCLEOTIDE SEQUENCE [LARGE SCALE GENOMIC DNA]</scope>
    <source>
        <strain evidence="1 2">WQ 127069</strain>
    </source>
</reference>
<dbReference type="SUPFAM" id="SSF51735">
    <property type="entry name" value="NAD(P)-binding Rossmann-fold domains"/>
    <property type="match status" value="1"/>
</dbReference>
<dbReference type="PANTHER" id="PTHR14097:SF8">
    <property type="entry name" value="NAD(P)-BINDING DOMAIN-CONTAINING PROTEIN"/>
    <property type="match status" value="1"/>
</dbReference>
<gene>
    <name evidence="1" type="ORF">OB236_02815</name>
</gene>
<evidence type="ECO:0000313" key="1">
    <source>
        <dbReference type="EMBL" id="MCU6791053.1"/>
    </source>
</evidence>